<organism evidence="2 3">
    <name type="scientific">Leeuwenhoekiella nanhaiensis</name>
    <dbReference type="NCBI Taxonomy" id="1655491"/>
    <lineage>
        <taxon>Bacteria</taxon>
        <taxon>Pseudomonadati</taxon>
        <taxon>Bacteroidota</taxon>
        <taxon>Flavobacteriia</taxon>
        <taxon>Flavobacteriales</taxon>
        <taxon>Flavobacteriaceae</taxon>
        <taxon>Leeuwenhoekiella</taxon>
    </lineage>
</organism>
<evidence type="ECO:0000313" key="3">
    <source>
        <dbReference type="Proteomes" id="UP000229433"/>
    </source>
</evidence>
<feature type="domain" description="FAS1" evidence="1">
    <location>
        <begin position="321"/>
        <end position="462"/>
    </location>
</feature>
<dbReference type="SUPFAM" id="SSF82153">
    <property type="entry name" value="FAS1 domain"/>
    <property type="match status" value="4"/>
</dbReference>
<dbReference type="GO" id="GO:0005615">
    <property type="term" value="C:extracellular space"/>
    <property type="evidence" value="ECO:0007669"/>
    <property type="project" value="TreeGrafter"/>
</dbReference>
<feature type="domain" description="FAS1" evidence="1">
    <location>
        <begin position="37"/>
        <end position="173"/>
    </location>
</feature>
<reference evidence="2 3" key="1">
    <citation type="submission" date="2017-08" db="EMBL/GenBank/DDBJ databases">
        <title>The whole genome shortgun sequences of strain Leeuwenhoekiella nanhaiensis G18 from the South China Sea.</title>
        <authorList>
            <person name="Liu Q."/>
        </authorList>
    </citation>
    <scope>NUCLEOTIDE SEQUENCE [LARGE SCALE GENOMIC DNA]</scope>
    <source>
        <strain evidence="2 3">G18</strain>
    </source>
</reference>
<feature type="domain" description="FAS1" evidence="1">
    <location>
        <begin position="464"/>
        <end position="607"/>
    </location>
</feature>
<comment type="caution">
    <text evidence="2">The sequence shown here is derived from an EMBL/GenBank/DDBJ whole genome shotgun (WGS) entry which is preliminary data.</text>
</comment>
<dbReference type="InterPro" id="IPR000782">
    <property type="entry name" value="FAS1_domain"/>
</dbReference>
<evidence type="ECO:0000313" key="2">
    <source>
        <dbReference type="EMBL" id="PHQ28615.1"/>
    </source>
</evidence>
<name>A0A2G1VPB8_9FLAO</name>
<dbReference type="PROSITE" id="PS50213">
    <property type="entry name" value="FAS1"/>
    <property type="match status" value="4"/>
</dbReference>
<dbReference type="EMBL" id="NQXA01000012">
    <property type="protein sequence ID" value="PHQ28615.1"/>
    <property type="molecule type" value="Genomic_DNA"/>
</dbReference>
<sequence>MKHLKQTLQALLFVVIAVGFTSCSDDDDNGNIIEPQPQSIAEFVAENPNYSSLAAALERTNLTATLDGQGSFTVFAPDNDAFDAYLNGTALADVPVADLTNLLLNHVLGAVKTSADLTSGYESTLATYSDTEANINMYVNVNAGVVTVNGASTVVSADNVFSNGVVHAVDAVIDIPSVATFATADPTFDSLEAALTADDSFTYAATLSDMDGTFTVFAPTNAAFAALLEDLGATGLGDLDAATVAAALNLHVIVGANVRAAGLETGTVETLGGDIEIDAENATITDANGRVINIVVTDVQAGNGVVHAIDAVILPELPEVYQSIAGFVAGNEDYSLLLAALEYAELDATLAGEGTFTVFAPNDAAFTTFLDGAALTDFTQEQVAQILLNHVLGEVKMEDDLSTGYETTLATFGDTDANINMYLNFEGSTTMINGGSSGTGANITGTDFTFNNGVVHTVNAVIELPTVVTFATADPTFSSLVAALTREPAFDYVTTLSTANGTSPAPFTVFAPTNAAFTSLVAELEGINALADIPTATLEAALNLHVIAEANVRAGDLMTGTVTTLGGDVDVDASAATITDANGRISNIIVTDVQASNGVIHAIDKVILPEL</sequence>
<feature type="domain" description="FAS1" evidence="1">
    <location>
        <begin position="175"/>
        <end position="313"/>
    </location>
</feature>
<dbReference type="InterPro" id="IPR036378">
    <property type="entry name" value="FAS1_dom_sf"/>
</dbReference>
<accession>A0A2G1VPB8</accession>
<dbReference type="AlphaFoldDB" id="A0A2G1VPB8"/>
<dbReference type="Pfam" id="PF02469">
    <property type="entry name" value="Fasciclin"/>
    <property type="match status" value="4"/>
</dbReference>
<dbReference type="SMART" id="SM00554">
    <property type="entry name" value="FAS1"/>
    <property type="match status" value="4"/>
</dbReference>
<proteinExistence type="predicted"/>
<dbReference type="InterPro" id="IPR050904">
    <property type="entry name" value="Adhesion/Biosynth-related"/>
</dbReference>
<dbReference type="PROSITE" id="PS51257">
    <property type="entry name" value="PROKAR_LIPOPROTEIN"/>
    <property type="match status" value="1"/>
</dbReference>
<dbReference type="OrthoDB" id="9800666at2"/>
<dbReference type="RefSeq" id="WP_099646907.1">
    <property type="nucleotide sequence ID" value="NZ_KZ319294.1"/>
</dbReference>
<keyword evidence="3" id="KW-1185">Reference proteome</keyword>
<protein>
    <recommendedName>
        <fullName evidence="1">FAS1 domain-containing protein</fullName>
    </recommendedName>
</protein>
<dbReference type="PANTHER" id="PTHR10900">
    <property type="entry name" value="PERIOSTIN-RELATED"/>
    <property type="match status" value="1"/>
</dbReference>
<dbReference type="Proteomes" id="UP000229433">
    <property type="component" value="Unassembled WGS sequence"/>
</dbReference>
<evidence type="ECO:0000259" key="1">
    <source>
        <dbReference type="PROSITE" id="PS50213"/>
    </source>
</evidence>
<gene>
    <name evidence="2" type="ORF">CJ305_13980</name>
</gene>
<dbReference type="PANTHER" id="PTHR10900:SF77">
    <property type="entry name" value="FI19380P1"/>
    <property type="match status" value="1"/>
</dbReference>
<dbReference type="Gene3D" id="2.30.180.10">
    <property type="entry name" value="FAS1 domain"/>
    <property type="match status" value="4"/>
</dbReference>